<sequence length="157" mass="15854">MTTPRRRRRRARPWAARLLLLGALEGLFAMHGLGGHGTAMSEDAMAAMSTTAPATTASPGHHAAGEAVADGSAGSAVLVAVSAAVLSAADPLGGTLLDHASMVMCLAILLLAAALALARAAPALAPAAHLRPAASVLPRRTRSSDPPDLSRLCVLRC</sequence>
<dbReference type="EMBL" id="LT629757">
    <property type="protein sequence ID" value="SDS92765.1"/>
    <property type="molecule type" value="Genomic_DNA"/>
</dbReference>
<protein>
    <submittedName>
        <fullName evidence="2">Uncharacterized protein</fullName>
    </submittedName>
</protein>
<keyword evidence="1" id="KW-0812">Transmembrane</keyword>
<organism evidence="2 3">
    <name type="scientific">Nocardioides scoriae</name>
    <dbReference type="NCBI Taxonomy" id="642780"/>
    <lineage>
        <taxon>Bacteria</taxon>
        <taxon>Bacillati</taxon>
        <taxon>Actinomycetota</taxon>
        <taxon>Actinomycetes</taxon>
        <taxon>Propionibacteriales</taxon>
        <taxon>Nocardioidaceae</taxon>
        <taxon>Nocardioides</taxon>
    </lineage>
</organism>
<dbReference type="Proteomes" id="UP000198859">
    <property type="component" value="Chromosome I"/>
</dbReference>
<dbReference type="AlphaFoldDB" id="A0A1H1W6U0"/>
<evidence type="ECO:0000256" key="1">
    <source>
        <dbReference type="SAM" id="Phobius"/>
    </source>
</evidence>
<reference evidence="3" key="1">
    <citation type="submission" date="2016-10" db="EMBL/GenBank/DDBJ databases">
        <authorList>
            <person name="Varghese N."/>
            <person name="Submissions S."/>
        </authorList>
    </citation>
    <scope>NUCLEOTIDE SEQUENCE [LARGE SCALE GENOMIC DNA]</scope>
    <source>
        <strain evidence="3">DSM 22127</strain>
    </source>
</reference>
<dbReference type="RefSeq" id="WP_091731369.1">
    <property type="nucleotide sequence ID" value="NZ_LT629757.1"/>
</dbReference>
<name>A0A1H1W6U0_9ACTN</name>
<evidence type="ECO:0000313" key="2">
    <source>
        <dbReference type="EMBL" id="SDS92765.1"/>
    </source>
</evidence>
<evidence type="ECO:0000313" key="3">
    <source>
        <dbReference type="Proteomes" id="UP000198859"/>
    </source>
</evidence>
<feature type="transmembrane region" description="Helical" evidence="1">
    <location>
        <begin position="100"/>
        <end position="121"/>
    </location>
</feature>
<dbReference type="STRING" id="642780.SAMN04488570_3057"/>
<keyword evidence="3" id="KW-1185">Reference proteome</keyword>
<accession>A0A1H1W6U0</accession>
<proteinExistence type="predicted"/>
<gene>
    <name evidence="2" type="ORF">SAMN04488570_3057</name>
</gene>
<keyword evidence="1" id="KW-0472">Membrane</keyword>
<keyword evidence="1" id="KW-1133">Transmembrane helix</keyword>